<keyword evidence="6 15" id="KW-0548">Nucleotidyltransferase</keyword>
<evidence type="ECO:0000256" key="2">
    <source>
        <dbReference type="ARBA" id="ARBA00010945"/>
    </source>
</evidence>
<dbReference type="Pfam" id="PF11799">
    <property type="entry name" value="IMS_C"/>
    <property type="match status" value="1"/>
</dbReference>
<evidence type="ECO:0000256" key="8">
    <source>
        <dbReference type="ARBA" id="ARBA00022723"/>
    </source>
</evidence>
<dbReference type="InterPro" id="IPR036775">
    <property type="entry name" value="DNA_pol_Y-fam_lit_finger_sf"/>
</dbReference>
<evidence type="ECO:0000256" key="1">
    <source>
        <dbReference type="ARBA" id="ARBA00004496"/>
    </source>
</evidence>
<sequence length="337" mass="38044">MDCFYAAIEQRDYPELRGKAIGVGGSGRRGVLCTASYEARKYGVRSAMPGFKALELCPQLILVPVRFEVYRGVAAQIRAIFGRFTEKIEPLSLDEAYLDVSHWQSEPAAIAREIRMQIYEETGLTASAGIAPNKLIAKVASDLEKPNGQHVVEAEQVEEFMQQLPVSKLWGVGKKMQEKLARHGISTCGDMQKLDKITMSRRYGRWGIELYELCRGIDQREVKVHRVRKSISKETTFAEDVREGLSLVPSMKRLLGEVEESYQERYSDREIKSLVVKLKFADFSRTTIERATKAIDPSLAESLLYEGVERGEGKAVRLLGVGVRLADEEDEKQLEMF</sequence>
<dbReference type="PANTHER" id="PTHR11076:SF33">
    <property type="entry name" value="DNA POLYMERASE KAPPA"/>
    <property type="match status" value="1"/>
</dbReference>
<comment type="similarity">
    <text evidence="2 15">Belongs to the DNA polymerase type-Y family.</text>
</comment>
<keyword evidence="12 15" id="KW-0238">DNA-binding</keyword>
<dbReference type="PANTHER" id="PTHR11076">
    <property type="entry name" value="DNA REPAIR POLYMERASE UMUC / TRANSFERASE FAMILY MEMBER"/>
    <property type="match status" value="1"/>
</dbReference>
<dbReference type="Pfam" id="PF21999">
    <property type="entry name" value="IMS_HHH_1"/>
    <property type="match status" value="1"/>
</dbReference>
<evidence type="ECO:0000256" key="11">
    <source>
        <dbReference type="ARBA" id="ARBA00022932"/>
    </source>
</evidence>
<organism evidence="17 18">
    <name type="scientific">Rubritalea spongiae</name>
    <dbReference type="NCBI Taxonomy" id="430797"/>
    <lineage>
        <taxon>Bacteria</taxon>
        <taxon>Pseudomonadati</taxon>
        <taxon>Verrucomicrobiota</taxon>
        <taxon>Verrucomicrobiia</taxon>
        <taxon>Verrucomicrobiales</taxon>
        <taxon>Rubritaleaceae</taxon>
        <taxon>Rubritalea</taxon>
    </lineage>
</organism>
<feature type="active site" evidence="15">
    <location>
        <position position="95"/>
    </location>
</feature>
<dbReference type="InterPro" id="IPR043128">
    <property type="entry name" value="Rev_trsase/Diguanyl_cyclase"/>
</dbReference>
<keyword evidence="9 15" id="KW-0227">DNA damage</keyword>
<dbReference type="GO" id="GO:0003887">
    <property type="term" value="F:DNA-directed DNA polymerase activity"/>
    <property type="evidence" value="ECO:0007669"/>
    <property type="project" value="UniProtKB-EC"/>
</dbReference>
<keyword evidence="18" id="KW-1185">Reference proteome</keyword>
<proteinExistence type="inferred from homology"/>
<dbReference type="EMBL" id="JBHUJC010000025">
    <property type="protein sequence ID" value="MFD2276486.1"/>
    <property type="molecule type" value="Genomic_DNA"/>
</dbReference>
<evidence type="ECO:0000256" key="6">
    <source>
        <dbReference type="ARBA" id="ARBA00022695"/>
    </source>
</evidence>
<evidence type="ECO:0000256" key="15">
    <source>
        <dbReference type="HAMAP-Rule" id="MF_01113"/>
    </source>
</evidence>
<dbReference type="InterPro" id="IPR053848">
    <property type="entry name" value="IMS_HHH_1"/>
</dbReference>
<dbReference type="InterPro" id="IPR050116">
    <property type="entry name" value="DNA_polymerase-Y"/>
</dbReference>
<keyword evidence="13 15" id="KW-0234">DNA repair</keyword>
<accession>A0ABW5E1K3</accession>
<dbReference type="Gene3D" id="3.40.1170.60">
    <property type="match status" value="1"/>
</dbReference>
<name>A0ABW5E1K3_9BACT</name>
<dbReference type="Pfam" id="PF00817">
    <property type="entry name" value="IMS"/>
    <property type="match status" value="1"/>
</dbReference>
<dbReference type="Proteomes" id="UP001597297">
    <property type="component" value="Unassembled WGS sequence"/>
</dbReference>
<keyword evidence="5 15" id="KW-0808">Transferase</keyword>
<dbReference type="InterPro" id="IPR017961">
    <property type="entry name" value="DNA_pol_Y-fam_little_finger"/>
</dbReference>
<evidence type="ECO:0000256" key="4">
    <source>
        <dbReference type="ARBA" id="ARBA00022490"/>
    </source>
</evidence>
<feature type="domain" description="UmuC" evidence="16">
    <location>
        <begin position="1"/>
        <end position="173"/>
    </location>
</feature>
<keyword evidence="3 15" id="KW-0515">Mutator protein</keyword>
<evidence type="ECO:0000256" key="13">
    <source>
        <dbReference type="ARBA" id="ARBA00023204"/>
    </source>
</evidence>
<feature type="site" description="Substrate discrimination" evidence="15">
    <location>
        <position position="5"/>
    </location>
</feature>
<evidence type="ECO:0000313" key="18">
    <source>
        <dbReference type="Proteomes" id="UP001597297"/>
    </source>
</evidence>
<feature type="binding site" evidence="15">
    <location>
        <position position="94"/>
    </location>
    <ligand>
        <name>Mg(2+)</name>
        <dbReference type="ChEBI" id="CHEBI:18420"/>
    </ligand>
</feature>
<evidence type="ECO:0000313" key="17">
    <source>
        <dbReference type="EMBL" id="MFD2276486.1"/>
    </source>
</evidence>
<evidence type="ECO:0000256" key="9">
    <source>
        <dbReference type="ARBA" id="ARBA00022763"/>
    </source>
</evidence>
<evidence type="ECO:0000256" key="7">
    <source>
        <dbReference type="ARBA" id="ARBA00022705"/>
    </source>
</evidence>
<dbReference type="Gene3D" id="3.30.1490.100">
    <property type="entry name" value="DNA polymerase, Y-family, little finger domain"/>
    <property type="match status" value="1"/>
</dbReference>
<dbReference type="InterPro" id="IPR022880">
    <property type="entry name" value="DNApol_IV"/>
</dbReference>
<comment type="function">
    <text evidence="15">Poorly processive, error-prone DNA polymerase involved in untargeted mutagenesis. Copies undamaged DNA at stalled replication forks, which arise in vivo from mismatched or misaligned primer ends. These misaligned primers can be extended by PolIV. Exhibits no 3'-5' exonuclease (proofreading) activity. May be involved in translesional synthesis, in conjunction with the beta clamp from PolIII.</text>
</comment>
<evidence type="ECO:0000259" key="16">
    <source>
        <dbReference type="PROSITE" id="PS50173"/>
    </source>
</evidence>
<dbReference type="InterPro" id="IPR001126">
    <property type="entry name" value="UmuC"/>
</dbReference>
<keyword evidence="11 15" id="KW-0239">DNA-directed DNA polymerase</keyword>
<dbReference type="RefSeq" id="WP_377093044.1">
    <property type="nucleotide sequence ID" value="NZ_JBHSJM010000001.1"/>
</dbReference>
<evidence type="ECO:0000256" key="3">
    <source>
        <dbReference type="ARBA" id="ARBA00022457"/>
    </source>
</evidence>
<reference evidence="18" key="1">
    <citation type="journal article" date="2019" name="Int. J. Syst. Evol. Microbiol.">
        <title>The Global Catalogue of Microorganisms (GCM) 10K type strain sequencing project: providing services to taxonomists for standard genome sequencing and annotation.</title>
        <authorList>
            <consortium name="The Broad Institute Genomics Platform"/>
            <consortium name="The Broad Institute Genome Sequencing Center for Infectious Disease"/>
            <person name="Wu L."/>
            <person name="Ma J."/>
        </authorList>
    </citation>
    <scope>NUCLEOTIDE SEQUENCE [LARGE SCALE GENOMIC DNA]</scope>
    <source>
        <strain evidence="18">JCM 16545</strain>
    </source>
</reference>
<comment type="subcellular location">
    <subcellularLocation>
        <location evidence="1 15">Cytoplasm</location>
    </subcellularLocation>
</comment>
<keyword evidence="7 15" id="KW-0235">DNA replication</keyword>
<dbReference type="CDD" id="cd03586">
    <property type="entry name" value="PolY_Pol_IV_kappa"/>
    <property type="match status" value="1"/>
</dbReference>
<comment type="caution">
    <text evidence="15">Lacks conserved residue(s) required for the propagation of feature annotation.</text>
</comment>
<keyword evidence="10 15" id="KW-0460">Magnesium</keyword>
<protein>
    <recommendedName>
        <fullName evidence="15">DNA polymerase IV</fullName>
        <shortName evidence="15">Pol IV</shortName>
        <ecNumber evidence="15">2.7.7.7</ecNumber>
    </recommendedName>
</protein>
<evidence type="ECO:0000256" key="14">
    <source>
        <dbReference type="ARBA" id="ARBA00049244"/>
    </source>
</evidence>
<gene>
    <name evidence="15 17" type="primary">dinB</name>
    <name evidence="17" type="ORF">ACFSQZ_08405</name>
</gene>
<dbReference type="HAMAP" id="MF_01113">
    <property type="entry name" value="DNApol_IV"/>
    <property type="match status" value="1"/>
</dbReference>
<dbReference type="PROSITE" id="PS50173">
    <property type="entry name" value="UMUC"/>
    <property type="match status" value="1"/>
</dbReference>
<comment type="catalytic activity">
    <reaction evidence="14 15">
        <text>DNA(n) + a 2'-deoxyribonucleoside 5'-triphosphate = DNA(n+1) + diphosphate</text>
        <dbReference type="Rhea" id="RHEA:22508"/>
        <dbReference type="Rhea" id="RHEA-COMP:17339"/>
        <dbReference type="Rhea" id="RHEA-COMP:17340"/>
        <dbReference type="ChEBI" id="CHEBI:33019"/>
        <dbReference type="ChEBI" id="CHEBI:61560"/>
        <dbReference type="ChEBI" id="CHEBI:173112"/>
        <dbReference type="EC" id="2.7.7.7"/>
    </reaction>
</comment>
<dbReference type="NCBIfam" id="NF002677">
    <property type="entry name" value="PRK02406.1"/>
    <property type="match status" value="1"/>
</dbReference>
<dbReference type="Gene3D" id="1.10.150.20">
    <property type="entry name" value="5' to 3' exonuclease, C-terminal subdomain"/>
    <property type="match status" value="1"/>
</dbReference>
<evidence type="ECO:0000256" key="5">
    <source>
        <dbReference type="ARBA" id="ARBA00022679"/>
    </source>
</evidence>
<dbReference type="SUPFAM" id="SSF56672">
    <property type="entry name" value="DNA/RNA polymerases"/>
    <property type="match status" value="1"/>
</dbReference>
<evidence type="ECO:0000256" key="10">
    <source>
        <dbReference type="ARBA" id="ARBA00022842"/>
    </source>
</evidence>
<keyword evidence="8 15" id="KW-0479">Metal-binding</keyword>
<dbReference type="InterPro" id="IPR043502">
    <property type="entry name" value="DNA/RNA_pol_sf"/>
</dbReference>
<comment type="caution">
    <text evidence="17">The sequence shown here is derived from an EMBL/GenBank/DDBJ whole genome shotgun (WGS) entry which is preliminary data.</text>
</comment>
<evidence type="ECO:0000256" key="12">
    <source>
        <dbReference type="ARBA" id="ARBA00023125"/>
    </source>
</evidence>
<comment type="cofactor">
    <cofactor evidence="15">
        <name>Mg(2+)</name>
        <dbReference type="ChEBI" id="CHEBI:18420"/>
    </cofactor>
    <text evidence="15">Binds 2 magnesium ions per subunit.</text>
</comment>
<dbReference type="SUPFAM" id="SSF100879">
    <property type="entry name" value="Lesion bypass DNA polymerase (Y-family), little finger domain"/>
    <property type="match status" value="1"/>
</dbReference>
<dbReference type="Gene3D" id="3.30.70.270">
    <property type="match status" value="1"/>
</dbReference>
<comment type="subunit">
    <text evidence="15">Monomer.</text>
</comment>
<dbReference type="EC" id="2.7.7.7" evidence="15"/>
<keyword evidence="4 15" id="KW-0963">Cytoplasm</keyword>